<dbReference type="EMBL" id="JACXTJ010000004">
    <property type="protein sequence ID" value="MBD3721667.1"/>
    <property type="molecule type" value="Genomic_DNA"/>
</dbReference>
<accession>A0A927DY26</accession>
<evidence type="ECO:0000313" key="2">
    <source>
        <dbReference type="Proteomes" id="UP000609027"/>
    </source>
</evidence>
<dbReference type="Proteomes" id="UP000609027">
    <property type="component" value="Unassembled WGS sequence"/>
</dbReference>
<name>A0A927DY26_KLEPN</name>
<gene>
    <name evidence="1" type="ORF">IE992_27465</name>
</gene>
<evidence type="ECO:0000313" key="1">
    <source>
        <dbReference type="EMBL" id="MBD3721667.1"/>
    </source>
</evidence>
<dbReference type="RefSeq" id="WP_185157542.1">
    <property type="nucleotide sequence ID" value="NZ_UWYN01000001.1"/>
</dbReference>
<dbReference type="AlphaFoldDB" id="A0A927DY26"/>
<protein>
    <submittedName>
        <fullName evidence="1">Uncharacterized protein</fullName>
    </submittedName>
</protein>
<sequence length="62" mass="6882">MSIELGRMSVMAIARDNTTADINKDTNPILMERNLSVNLVCRCYLNNSIPLSLTKLSGKELV</sequence>
<reference evidence="1" key="1">
    <citation type="submission" date="2020-07" db="EMBL/GenBank/DDBJ databases">
        <title>Clinical and genomic characterization of carbapenemase-producing Enterobacterales causing secondary infections during the COVID-19 crisis at a New York City hospital.</title>
        <authorList>
            <person name="Gomez-Simmonds A."/>
            <person name="Annavajhala M.K."/>
            <person name="Uhlemann A.-C."/>
        </authorList>
    </citation>
    <scope>NUCLEOTIDE SEQUENCE</scope>
    <source>
        <strain evidence="1">NK1607</strain>
    </source>
</reference>
<organism evidence="1 2">
    <name type="scientific">Klebsiella pneumoniae</name>
    <dbReference type="NCBI Taxonomy" id="573"/>
    <lineage>
        <taxon>Bacteria</taxon>
        <taxon>Pseudomonadati</taxon>
        <taxon>Pseudomonadota</taxon>
        <taxon>Gammaproteobacteria</taxon>
        <taxon>Enterobacterales</taxon>
        <taxon>Enterobacteriaceae</taxon>
        <taxon>Klebsiella/Raoultella group</taxon>
        <taxon>Klebsiella</taxon>
        <taxon>Klebsiella pneumoniae complex</taxon>
    </lineage>
</organism>
<comment type="caution">
    <text evidence="1">The sequence shown here is derived from an EMBL/GenBank/DDBJ whole genome shotgun (WGS) entry which is preliminary data.</text>
</comment>
<proteinExistence type="predicted"/>